<evidence type="ECO:0000256" key="1">
    <source>
        <dbReference type="SAM" id="MobiDB-lite"/>
    </source>
</evidence>
<sequence>MHPQSKIEESNIPNRNPHQYEQKNKKHEQILSKKQEKNQKKRRRPEHGI</sequence>
<organism evidence="2">
    <name type="scientific">Rhizophora mucronata</name>
    <name type="common">Asiatic mangrove</name>
    <dbReference type="NCBI Taxonomy" id="61149"/>
    <lineage>
        <taxon>Eukaryota</taxon>
        <taxon>Viridiplantae</taxon>
        <taxon>Streptophyta</taxon>
        <taxon>Embryophyta</taxon>
        <taxon>Tracheophyta</taxon>
        <taxon>Spermatophyta</taxon>
        <taxon>Magnoliopsida</taxon>
        <taxon>eudicotyledons</taxon>
        <taxon>Gunneridae</taxon>
        <taxon>Pentapetalae</taxon>
        <taxon>rosids</taxon>
        <taxon>fabids</taxon>
        <taxon>Malpighiales</taxon>
        <taxon>Rhizophoraceae</taxon>
        <taxon>Rhizophora</taxon>
    </lineage>
</organism>
<reference evidence="2" key="1">
    <citation type="submission" date="2018-02" db="EMBL/GenBank/DDBJ databases">
        <title>Rhizophora mucronata_Transcriptome.</title>
        <authorList>
            <person name="Meera S.P."/>
            <person name="Sreeshan A."/>
            <person name="Augustine A."/>
        </authorList>
    </citation>
    <scope>NUCLEOTIDE SEQUENCE</scope>
    <source>
        <tissue evidence="2">Leaf</tissue>
    </source>
</reference>
<proteinExistence type="predicted"/>
<name>A0A2P2L1I8_RHIMU</name>
<dbReference type="AlphaFoldDB" id="A0A2P2L1I8"/>
<dbReference type="EMBL" id="GGEC01031355">
    <property type="protein sequence ID" value="MBX11839.1"/>
    <property type="molecule type" value="Transcribed_RNA"/>
</dbReference>
<feature type="compositionally biased region" description="Basic residues" evidence="1">
    <location>
        <begin position="39"/>
        <end position="49"/>
    </location>
</feature>
<feature type="region of interest" description="Disordered" evidence="1">
    <location>
        <begin position="1"/>
        <end position="49"/>
    </location>
</feature>
<protein>
    <submittedName>
        <fullName evidence="2">Uncharacterized protein</fullName>
    </submittedName>
</protein>
<accession>A0A2P2L1I8</accession>
<feature type="compositionally biased region" description="Basic and acidic residues" evidence="1">
    <location>
        <begin position="18"/>
        <end position="38"/>
    </location>
</feature>
<evidence type="ECO:0000313" key="2">
    <source>
        <dbReference type="EMBL" id="MBX11839.1"/>
    </source>
</evidence>